<dbReference type="AlphaFoldDB" id="A0A0A5GHY4"/>
<evidence type="ECO:0000313" key="4">
    <source>
        <dbReference type="EMBL" id="KGX92861.1"/>
    </source>
</evidence>
<accession>A0A0A5GHY4</accession>
<comment type="caution">
    <text evidence="4">The sequence shown here is derived from an EMBL/GenBank/DDBJ whole genome shotgun (WGS) entry which is preliminary data.</text>
</comment>
<dbReference type="InterPro" id="IPR036291">
    <property type="entry name" value="NAD(P)-bd_dom_sf"/>
</dbReference>
<dbReference type="PRINTS" id="PR00080">
    <property type="entry name" value="SDRFAMILY"/>
</dbReference>
<dbReference type="eggNOG" id="COG1028">
    <property type="taxonomic scope" value="Bacteria"/>
</dbReference>
<evidence type="ECO:0000256" key="2">
    <source>
        <dbReference type="ARBA" id="ARBA00023002"/>
    </source>
</evidence>
<keyword evidence="5" id="KW-1185">Reference proteome</keyword>
<dbReference type="OrthoDB" id="112317at2"/>
<dbReference type="CDD" id="cd05233">
    <property type="entry name" value="SDR_c"/>
    <property type="match status" value="1"/>
</dbReference>
<reference evidence="4 5" key="1">
    <citation type="submission" date="2013-08" db="EMBL/GenBank/DDBJ databases">
        <authorList>
            <person name="Huang J."/>
            <person name="Wang G."/>
        </authorList>
    </citation>
    <scope>NUCLEOTIDE SEQUENCE [LARGE SCALE GENOMIC DNA]</scope>
    <source>
        <strain evidence="4 5">JSM 076056</strain>
    </source>
</reference>
<keyword evidence="2" id="KW-0560">Oxidoreductase</keyword>
<dbReference type="PRINTS" id="PR00081">
    <property type="entry name" value="GDHRDH"/>
</dbReference>
<dbReference type="InterPro" id="IPR050259">
    <property type="entry name" value="SDR"/>
</dbReference>
<gene>
    <name evidence="4" type="ORF">N781_13285</name>
</gene>
<organism evidence="4 5">
    <name type="scientific">Pontibacillus halophilus JSM 076056 = DSM 19796</name>
    <dbReference type="NCBI Taxonomy" id="1385510"/>
    <lineage>
        <taxon>Bacteria</taxon>
        <taxon>Bacillati</taxon>
        <taxon>Bacillota</taxon>
        <taxon>Bacilli</taxon>
        <taxon>Bacillales</taxon>
        <taxon>Bacillaceae</taxon>
        <taxon>Pontibacillus</taxon>
    </lineage>
</organism>
<dbReference type="EMBL" id="AVPE01000004">
    <property type="protein sequence ID" value="KGX92861.1"/>
    <property type="molecule type" value="Genomic_DNA"/>
</dbReference>
<dbReference type="RefSeq" id="WP_026799930.1">
    <property type="nucleotide sequence ID" value="NZ_AULI01000006.1"/>
</dbReference>
<proteinExistence type="inferred from homology"/>
<feature type="domain" description="Ketoreductase" evidence="3">
    <location>
        <begin position="7"/>
        <end position="196"/>
    </location>
</feature>
<dbReference type="InterPro" id="IPR057326">
    <property type="entry name" value="KR_dom"/>
</dbReference>
<dbReference type="SMART" id="SM00822">
    <property type="entry name" value="PKS_KR"/>
    <property type="match status" value="1"/>
</dbReference>
<dbReference type="SUPFAM" id="SSF51735">
    <property type="entry name" value="NAD(P)-binding Rossmann-fold domains"/>
    <property type="match status" value="1"/>
</dbReference>
<dbReference type="InterPro" id="IPR002347">
    <property type="entry name" value="SDR_fam"/>
</dbReference>
<dbReference type="InterPro" id="IPR020904">
    <property type="entry name" value="Sc_DH/Rdtase_CS"/>
</dbReference>
<dbReference type="STRING" id="1385510.GCA_000425205_01489"/>
<protein>
    <submittedName>
        <fullName evidence="4">Short-chain dehydrogenase</fullName>
    </submittedName>
</protein>
<dbReference type="Pfam" id="PF13561">
    <property type="entry name" value="adh_short_C2"/>
    <property type="match status" value="1"/>
</dbReference>
<dbReference type="GO" id="GO:0008206">
    <property type="term" value="P:bile acid metabolic process"/>
    <property type="evidence" value="ECO:0007669"/>
    <property type="project" value="UniProtKB-ARBA"/>
</dbReference>
<evidence type="ECO:0000256" key="1">
    <source>
        <dbReference type="ARBA" id="ARBA00006484"/>
    </source>
</evidence>
<dbReference type="Proteomes" id="UP000030528">
    <property type="component" value="Unassembled WGS sequence"/>
</dbReference>
<dbReference type="PROSITE" id="PS00061">
    <property type="entry name" value="ADH_SHORT"/>
    <property type="match status" value="1"/>
</dbReference>
<dbReference type="FunFam" id="3.40.50.720:FF:000084">
    <property type="entry name" value="Short-chain dehydrogenase reductase"/>
    <property type="match status" value="1"/>
</dbReference>
<dbReference type="PANTHER" id="PTHR42879:SF2">
    <property type="entry name" value="3-OXOACYL-[ACYL-CARRIER-PROTEIN] REDUCTASE FABG"/>
    <property type="match status" value="1"/>
</dbReference>
<dbReference type="Gene3D" id="3.40.50.720">
    <property type="entry name" value="NAD(P)-binding Rossmann-like Domain"/>
    <property type="match status" value="1"/>
</dbReference>
<sequence length="256" mass="27732">MGRFQDQIAVITGGGSGIGEQTARRIVLDGGSVFLIGRTEEKLKGTCNLLNEIRPNSADYIVADVTQEEEVQHVKEELEERTPLLHVVVNNAGGSSQSTIMDLSLDEWQRVQDVNLTSVFLVSKCLSPRMVKEAERDGNNRAIVNVASLSGHKAGAEIPHYSAAKASVIHFTKALAAELSPKGVRVNSVSPGFTRTPLTEEGLENERFKETIRRKTALQRVGDADEIANVIAFAASKEASYMTGSDLLVDGGWLLT</sequence>
<comment type="similarity">
    <text evidence="1">Belongs to the short-chain dehydrogenases/reductases (SDR) family.</text>
</comment>
<evidence type="ECO:0000313" key="5">
    <source>
        <dbReference type="Proteomes" id="UP000030528"/>
    </source>
</evidence>
<evidence type="ECO:0000259" key="3">
    <source>
        <dbReference type="SMART" id="SM00822"/>
    </source>
</evidence>
<name>A0A0A5GHY4_9BACI</name>
<dbReference type="GO" id="GO:0016491">
    <property type="term" value="F:oxidoreductase activity"/>
    <property type="evidence" value="ECO:0007669"/>
    <property type="project" value="UniProtKB-KW"/>
</dbReference>
<dbReference type="PANTHER" id="PTHR42879">
    <property type="entry name" value="3-OXOACYL-(ACYL-CARRIER-PROTEIN) REDUCTASE"/>
    <property type="match status" value="1"/>
</dbReference>